<name>A0A7W2LR91_9PSED</name>
<accession>A0A7W2LR91</accession>
<dbReference type="AlphaFoldDB" id="A0A7W2LR91"/>
<dbReference type="EMBL" id="JACGCZ010000069">
    <property type="protein sequence ID" value="MBA6145564.1"/>
    <property type="molecule type" value="Genomic_DNA"/>
</dbReference>
<gene>
    <name evidence="1" type="ORF">H4B97_24355</name>
</gene>
<dbReference type="RefSeq" id="WP_156326572.1">
    <property type="nucleotide sequence ID" value="NZ_JACGCZ010000069.1"/>
</dbReference>
<protein>
    <submittedName>
        <fullName evidence="1">Uncharacterized protein</fullName>
    </submittedName>
</protein>
<dbReference type="Proteomes" id="UP000590738">
    <property type="component" value="Unassembled WGS sequence"/>
</dbReference>
<organism evidence="1 2">
    <name type="scientific">Pseudomonas juntendi</name>
    <dbReference type="NCBI Taxonomy" id="2666183"/>
    <lineage>
        <taxon>Bacteria</taxon>
        <taxon>Pseudomonadati</taxon>
        <taxon>Pseudomonadota</taxon>
        <taxon>Gammaproteobacteria</taxon>
        <taxon>Pseudomonadales</taxon>
        <taxon>Pseudomonadaceae</taxon>
        <taxon>Pseudomonas</taxon>
    </lineage>
</organism>
<evidence type="ECO:0000313" key="1">
    <source>
        <dbReference type="EMBL" id="MBA6145564.1"/>
    </source>
</evidence>
<proteinExistence type="predicted"/>
<evidence type="ECO:0000313" key="2">
    <source>
        <dbReference type="Proteomes" id="UP000590738"/>
    </source>
</evidence>
<comment type="caution">
    <text evidence="1">The sequence shown here is derived from an EMBL/GenBank/DDBJ whole genome shotgun (WGS) entry which is preliminary data.</text>
</comment>
<reference evidence="1 2" key="1">
    <citation type="submission" date="2020-07" db="EMBL/GenBank/DDBJ databases">
        <title>Diversity of carbapenemase encoding genes among Pseudomonas putida group clinical isolates in a tertiary Brazilian hospital.</title>
        <authorList>
            <person name="Alberto-Lei F."/>
            <person name="Nodari C.S."/>
            <person name="Streling A.P."/>
            <person name="Paulino J.T."/>
            <person name="Bessa-Neto F.O."/>
            <person name="Cayo R."/>
            <person name="Gales A.C."/>
        </authorList>
    </citation>
    <scope>NUCLEOTIDE SEQUENCE [LARGE SCALE GENOMIC DNA]</scope>
    <source>
        <strain evidence="1 2">12273</strain>
    </source>
</reference>
<sequence>MTTVAMSNLDLSRIKRSKSNSELTHMLAEYIRSDERLRAECKQQGKPIPNLQAKDK</sequence>